<feature type="non-terminal residue" evidence="1">
    <location>
        <position position="287"/>
    </location>
</feature>
<comment type="caution">
    <text evidence="1">The sequence shown here is derived from an EMBL/GenBank/DDBJ whole genome shotgun (WGS) entry which is preliminary data.</text>
</comment>
<dbReference type="AlphaFoldDB" id="A0A9P9IH82"/>
<feature type="non-terminal residue" evidence="1">
    <location>
        <position position="1"/>
    </location>
</feature>
<name>A0A9P9IH82_9HYPO</name>
<reference evidence="1" key="1">
    <citation type="journal article" date="2021" name="Nat. Commun.">
        <title>Genetic determinants of endophytism in the Arabidopsis root mycobiome.</title>
        <authorList>
            <person name="Mesny F."/>
            <person name="Miyauchi S."/>
            <person name="Thiergart T."/>
            <person name="Pickel B."/>
            <person name="Atanasova L."/>
            <person name="Karlsson M."/>
            <person name="Huettel B."/>
            <person name="Barry K.W."/>
            <person name="Haridas S."/>
            <person name="Chen C."/>
            <person name="Bauer D."/>
            <person name="Andreopoulos W."/>
            <person name="Pangilinan J."/>
            <person name="LaButti K."/>
            <person name="Riley R."/>
            <person name="Lipzen A."/>
            <person name="Clum A."/>
            <person name="Drula E."/>
            <person name="Henrissat B."/>
            <person name="Kohler A."/>
            <person name="Grigoriev I.V."/>
            <person name="Martin F.M."/>
            <person name="Hacquard S."/>
        </authorList>
    </citation>
    <scope>NUCLEOTIDE SEQUENCE</scope>
    <source>
        <strain evidence="1">MPI-CAGE-AT-0021</strain>
    </source>
</reference>
<dbReference type="Proteomes" id="UP000717696">
    <property type="component" value="Unassembled WGS sequence"/>
</dbReference>
<evidence type="ECO:0000313" key="2">
    <source>
        <dbReference type="Proteomes" id="UP000717696"/>
    </source>
</evidence>
<gene>
    <name evidence="1" type="ORF">B0J13DRAFT_407614</name>
</gene>
<sequence>IAYNIYSDVLSPFSDLVLLFVPDFGGISHVVKFLTSWLMNAMAKGFPVCSRIIILHQDAHPHEDTRSCVTASFASQLKTLDPTKAYSSWDVERMISRCFQINNFALQGDLRRKIASEVANAYCIRVSRGHDFEAKHMKALLQTAIRQFSQQPSAVFDAVFASRARYPLPKSLPRHLTSLLRPIQDISSSEIGAVASALVLDAFPPDMHCKCFPPESVFERLYEGALNECESSVNYGRLTAAVRRSFVNVAMENRRLGLDPAQTHLARLQGSKKLAALRPIDTCSFCI</sequence>
<protein>
    <submittedName>
        <fullName evidence="1">Uncharacterized protein</fullName>
    </submittedName>
</protein>
<organism evidence="1 2">
    <name type="scientific">Dactylonectria estremocensis</name>
    <dbReference type="NCBI Taxonomy" id="1079267"/>
    <lineage>
        <taxon>Eukaryota</taxon>
        <taxon>Fungi</taxon>
        <taxon>Dikarya</taxon>
        <taxon>Ascomycota</taxon>
        <taxon>Pezizomycotina</taxon>
        <taxon>Sordariomycetes</taxon>
        <taxon>Hypocreomycetidae</taxon>
        <taxon>Hypocreales</taxon>
        <taxon>Nectriaceae</taxon>
        <taxon>Dactylonectria</taxon>
    </lineage>
</organism>
<proteinExistence type="predicted"/>
<dbReference type="EMBL" id="JAGMUU010000030">
    <property type="protein sequence ID" value="KAH7119509.1"/>
    <property type="molecule type" value="Genomic_DNA"/>
</dbReference>
<evidence type="ECO:0000313" key="1">
    <source>
        <dbReference type="EMBL" id="KAH7119509.1"/>
    </source>
</evidence>
<keyword evidence="2" id="KW-1185">Reference proteome</keyword>
<accession>A0A9P9IH82</accession>
<dbReference type="OrthoDB" id="4766886at2759"/>